<feature type="transmembrane region" description="Helical" evidence="1">
    <location>
        <begin position="12"/>
        <end position="30"/>
    </location>
</feature>
<reference evidence="2" key="1">
    <citation type="submission" date="2021-07" db="EMBL/GenBank/DDBJ databases">
        <authorList>
            <person name="Fernandez M."/>
            <person name="Pereira P."/>
            <person name="Torres Tejerizo G.A."/>
            <person name="Gonzalez P."/>
            <person name="Agostini E."/>
        </authorList>
    </citation>
    <scope>NUCLEOTIDE SEQUENCE</scope>
    <source>
        <strain evidence="2">SFC 500-1A</strain>
    </source>
</reference>
<evidence type="ECO:0000256" key="1">
    <source>
        <dbReference type="SAM" id="Phobius"/>
    </source>
</evidence>
<dbReference type="KEGG" id="agu:AS4_06810"/>
<proteinExistence type="predicted"/>
<dbReference type="STRING" id="106649.GCA_000829655_04312"/>
<sequence length="72" mass="8477">MAMRPNVLRHTIIIIVFSVVQWGFMRYILSHQLFNLDTYQRILYFSMSSFIAGFFIISALIYLVLKGNADRD</sequence>
<dbReference type="RefSeq" id="WP_004723114.1">
    <property type="nucleotide sequence ID" value="NZ_AP014630.1"/>
</dbReference>
<dbReference type="Proteomes" id="UP000887320">
    <property type="component" value="Unassembled WGS sequence"/>
</dbReference>
<dbReference type="GeneID" id="67742803"/>
<evidence type="ECO:0000313" key="2">
    <source>
        <dbReference type="EMBL" id="MCF0262998.1"/>
    </source>
</evidence>
<keyword evidence="1" id="KW-0812">Transmembrane</keyword>
<keyword evidence="1" id="KW-1133">Transmembrane helix</keyword>
<organism evidence="2 3">
    <name type="scientific">Acinetobacter guillouiae</name>
    <name type="common">Acinetobacter genomosp. 11</name>
    <dbReference type="NCBI Taxonomy" id="106649"/>
    <lineage>
        <taxon>Bacteria</taxon>
        <taxon>Pseudomonadati</taxon>
        <taxon>Pseudomonadota</taxon>
        <taxon>Gammaproteobacteria</taxon>
        <taxon>Moraxellales</taxon>
        <taxon>Moraxellaceae</taxon>
        <taxon>Acinetobacter</taxon>
    </lineage>
</organism>
<dbReference type="AlphaFoldDB" id="A0A077KVI4"/>
<feature type="transmembrane region" description="Helical" evidence="1">
    <location>
        <begin position="42"/>
        <end position="65"/>
    </location>
</feature>
<evidence type="ECO:0000313" key="3">
    <source>
        <dbReference type="Proteomes" id="UP000887320"/>
    </source>
</evidence>
<name>A0A077KVI4_ACIGI</name>
<dbReference type="EMBL" id="JAHWXT010000001">
    <property type="protein sequence ID" value="MCF0262998.1"/>
    <property type="molecule type" value="Genomic_DNA"/>
</dbReference>
<gene>
    <name evidence="2" type="ORF">KW868_00725</name>
</gene>
<comment type="caution">
    <text evidence="2">The sequence shown here is derived from an EMBL/GenBank/DDBJ whole genome shotgun (WGS) entry which is preliminary data.</text>
</comment>
<accession>A0A077KVI4</accession>
<protein>
    <submittedName>
        <fullName evidence="2">Uncharacterized protein</fullName>
    </submittedName>
</protein>
<keyword evidence="1" id="KW-0472">Membrane</keyword>